<dbReference type="Gene3D" id="2.30.30.490">
    <property type="match status" value="1"/>
</dbReference>
<dbReference type="GO" id="GO:0003682">
    <property type="term" value="F:chromatin binding"/>
    <property type="evidence" value="ECO:0007669"/>
    <property type="project" value="InterPro"/>
</dbReference>
<dbReference type="InterPro" id="IPR000504">
    <property type="entry name" value="RRM_dom"/>
</dbReference>
<dbReference type="PANTHER" id="PTHR47073">
    <property type="entry name" value="PROTEIN ANTI-SILENCING 1"/>
    <property type="match status" value="1"/>
</dbReference>
<evidence type="ECO:0000313" key="4">
    <source>
        <dbReference type="EMBL" id="KAK9923237.1"/>
    </source>
</evidence>
<dbReference type="InterPro" id="IPR001025">
    <property type="entry name" value="BAH_dom"/>
</dbReference>
<keyword evidence="1" id="KW-0694">RNA-binding</keyword>
<comment type="caution">
    <text evidence="4">The sequence shown here is derived from an EMBL/GenBank/DDBJ whole genome shotgun (WGS) entry which is preliminary data.</text>
</comment>
<keyword evidence="5" id="KW-1185">Reference proteome</keyword>
<name>A0AAW1WIU2_RUBAR</name>
<evidence type="ECO:0000259" key="2">
    <source>
        <dbReference type="PROSITE" id="PS50102"/>
    </source>
</evidence>
<feature type="domain" description="RRM" evidence="2">
    <location>
        <begin position="335"/>
        <end position="411"/>
    </location>
</feature>
<feature type="domain" description="BAH" evidence="3">
    <location>
        <begin position="39"/>
        <end position="164"/>
    </location>
</feature>
<gene>
    <name evidence="4" type="ORF">M0R45_031667</name>
</gene>
<dbReference type="SUPFAM" id="SSF54928">
    <property type="entry name" value="RNA-binding domain, RBD"/>
    <property type="match status" value="1"/>
</dbReference>
<organism evidence="4 5">
    <name type="scientific">Rubus argutus</name>
    <name type="common">Southern blackberry</name>
    <dbReference type="NCBI Taxonomy" id="59490"/>
    <lineage>
        <taxon>Eukaryota</taxon>
        <taxon>Viridiplantae</taxon>
        <taxon>Streptophyta</taxon>
        <taxon>Embryophyta</taxon>
        <taxon>Tracheophyta</taxon>
        <taxon>Spermatophyta</taxon>
        <taxon>Magnoliopsida</taxon>
        <taxon>eudicotyledons</taxon>
        <taxon>Gunneridae</taxon>
        <taxon>Pentapetalae</taxon>
        <taxon>rosids</taxon>
        <taxon>fabids</taxon>
        <taxon>Rosales</taxon>
        <taxon>Rosaceae</taxon>
        <taxon>Rosoideae</taxon>
        <taxon>Rosoideae incertae sedis</taxon>
        <taxon>Rubus</taxon>
    </lineage>
</organism>
<evidence type="ECO:0000256" key="1">
    <source>
        <dbReference type="PROSITE-ProRule" id="PRU00176"/>
    </source>
</evidence>
<protein>
    <recommendedName>
        <fullName evidence="6">BAH domain-containing protein</fullName>
    </recommendedName>
</protein>
<dbReference type="EMBL" id="JBEDUW010000006">
    <property type="protein sequence ID" value="KAK9923237.1"/>
    <property type="molecule type" value="Genomic_DNA"/>
</dbReference>
<dbReference type="CDD" id="cd00590">
    <property type="entry name" value="RRM_SF"/>
    <property type="match status" value="1"/>
</dbReference>
<proteinExistence type="predicted"/>
<dbReference type="InterPro" id="IPR043151">
    <property type="entry name" value="BAH_sf"/>
</dbReference>
<dbReference type="PANTHER" id="PTHR47073:SF2">
    <property type="entry name" value="PROTEIN ANTI-SILENCING 1"/>
    <property type="match status" value="1"/>
</dbReference>
<sequence>MAGFEGRSDYSEFKWGVKIGVGKTNKDLQYYESFTFQGVRYSLYDSVYAYQTGALETDIGKIVKIYSTATEKKVRIVWFLRPGEICNFLGEYVPFWKELFLASGEGIGLYNVNPLEAIVGKCNVVCTSKDKRNPQPSKEELRMANYIFCRTFDVGRRKILENFPDNICGIKVESYFNRPKQKNLTRIPTPRTQLRDQAGPSNFLSKSQLDKMVAYPVKNGEPGSKAVPIAKELENRARPALRDQDGLSTVPSKSRLDKVVAHPVKNGEPSSKAVPLVKVIRNTVDPFLAPMSTPDTRPCKKMRTVDSGLPDIDKSGWFKPELWEERLRTADGNGRLVLLDNLDPSYASSEVQDLVWGAFNEKVEAKMIPCTPFSNPHYGKAFVIFKSSDAAESAVVALDRRCLILADGRPVIGIVCRGTMKERDKVSKFVGHLMIDKHRLQSQREEMRKAVSTSHFAQPNTVEYDMAMEWCLLQEKSDLWWKALYQDHEEKEMEITKLGEQKVKV</sequence>
<evidence type="ECO:0000259" key="3">
    <source>
        <dbReference type="PROSITE" id="PS51038"/>
    </source>
</evidence>
<accession>A0AAW1WIU2</accession>
<dbReference type="FunFam" id="2.30.30.490:FF:000017">
    <property type="entry name" value="Bromo-adjacent homology (BAH) domain-containing protein"/>
    <property type="match status" value="1"/>
</dbReference>
<reference evidence="4 5" key="1">
    <citation type="journal article" date="2023" name="G3 (Bethesda)">
        <title>A chromosome-length genome assembly and annotation of blackberry (Rubus argutus, cv. 'Hillquist').</title>
        <authorList>
            <person name="Bruna T."/>
            <person name="Aryal R."/>
            <person name="Dudchenko O."/>
            <person name="Sargent D.J."/>
            <person name="Mead D."/>
            <person name="Buti M."/>
            <person name="Cavallini A."/>
            <person name="Hytonen T."/>
            <person name="Andres J."/>
            <person name="Pham M."/>
            <person name="Weisz D."/>
            <person name="Mascagni F."/>
            <person name="Usai G."/>
            <person name="Natali L."/>
            <person name="Bassil N."/>
            <person name="Fernandez G.E."/>
            <person name="Lomsadze A."/>
            <person name="Armour M."/>
            <person name="Olukolu B."/>
            <person name="Poorten T."/>
            <person name="Britton C."/>
            <person name="Davik J."/>
            <person name="Ashrafi H."/>
            <person name="Aiden E.L."/>
            <person name="Borodovsky M."/>
            <person name="Worthington M."/>
        </authorList>
    </citation>
    <scope>NUCLEOTIDE SEQUENCE [LARGE SCALE GENOMIC DNA]</scope>
    <source>
        <strain evidence="4">PI 553951</strain>
    </source>
</reference>
<dbReference type="Proteomes" id="UP001457282">
    <property type="component" value="Unassembled WGS sequence"/>
</dbReference>
<dbReference type="InterPro" id="IPR035979">
    <property type="entry name" value="RBD_domain_sf"/>
</dbReference>
<dbReference type="PROSITE" id="PS51038">
    <property type="entry name" value="BAH"/>
    <property type="match status" value="1"/>
</dbReference>
<evidence type="ECO:0008006" key="6">
    <source>
        <dbReference type="Google" id="ProtNLM"/>
    </source>
</evidence>
<dbReference type="PROSITE" id="PS50102">
    <property type="entry name" value="RRM"/>
    <property type="match status" value="1"/>
</dbReference>
<dbReference type="AlphaFoldDB" id="A0AAW1WIU2"/>
<dbReference type="Pfam" id="PF01426">
    <property type="entry name" value="BAH"/>
    <property type="match status" value="1"/>
</dbReference>
<evidence type="ECO:0000313" key="5">
    <source>
        <dbReference type="Proteomes" id="UP001457282"/>
    </source>
</evidence>
<dbReference type="GO" id="GO:0003723">
    <property type="term" value="F:RNA binding"/>
    <property type="evidence" value="ECO:0007669"/>
    <property type="project" value="UniProtKB-UniRule"/>
</dbReference>